<gene>
    <name evidence="2" type="ORF">ODALV1_LOCUS26573</name>
</gene>
<dbReference type="EMBL" id="CAXLJM020000111">
    <property type="protein sequence ID" value="CAL8136704.1"/>
    <property type="molecule type" value="Genomic_DNA"/>
</dbReference>
<sequence length="1802" mass="197983">MKETMKAVVLEKFATVGLPDTSTGTLEESTSGRNWSILALSQKLIDEQKLLNGLHRLNSRSLDLVVIGNENKIALLNLQSFKLFPCHLATSMIRNSLAHHFSEDGNLVFGIQPSGDLFVLTDRLQTVKNIRKPSFIKLNGSSLPWYSRVTRTFSTMASFLAPSSDRVTPEDLSSQRVLISSWLASTQKFNGIFPYLTALPNGFAILCALSPQDCFIFLTTYETALRQRSIANFKGPNVPGEWHRILMDKSFIRRWLEEKEHLWFEGRLVSSIDIESRDYSEAISGAMLYAVLEHTQFHLVYGLILPSSEEDPHFRLSWEIIHYELDWALREDNEAINLGSRFVARLSSDCSKVALVINTHIGTYIHVEQLPSPFSSFKSGPVKLSRNNMAFCPHGNFDGTHFFKRECWVSDIQWLAEDGYFAVMTECGSLSIFHGSGSSMLIKIKLAGSGISTEDKKASFFLPVFYRQQISSEKRKGQPPYPVLKWVDSQQVLCCCSGLKIELFSLKRVFNLEQDEEEGEEEGGQKLVSSLELLSTSLNESLTFLFAQNQDGRKDSGLSQTSKESTDYMRNTYFSGSPFLENVTTTADKSEVESGSRGRRTAPVNYVSVEDDEQDIYGGRSTSGELSVQKDMISTVGKVVESCEEESSIQPVSRSDYQGGGSSVDGSWDKKRMMMVDSAHSTTDTAESAPDPDTNTSRSHILESDDDLPSPSPKGYLSLPQMDLEGRLPTSGKKRSQVYMADDELSDGPAAGGGGGGSNREHWQGSGFVLEPILHPPNIPPPPSSTATFETLTAATTADTYSPPFTCQSLGPTSAVTDGDEKEEEGDDTDVTVKQKLEVEVVEPELEVVQENKKSEVSTVETVVKSETGGEEEEEDESELDFSDGADAGITATASTVVDETAPSAPPPETGEEIEEEKMMLLGSNDNLENTTNKWEEIVELPVTAAPELLEEKKIAEKTPVEETETEGNGREKEKTETNEEKHVEEPPPLPSQSSSLTHSSQTQTPASTRDEHGTQTIRFTTSTSGCVSEEEHVDPVTAALSKKRCRPYCVITTPPPPSKKNSGSVSSRPSKLIGIQPKQLELNKAVDDQMAYKSILIPGEISEKLRNLTKKRKKKATSDKIHDEIKGEEKQNSNEVERDISLSKLSEKVCQQIVDEINSPGASVPLTESSSARPSTSQMIWEQAAHQFQQKVGLFVEQKRRRKSTTDVKQKSTSGENNANDPGAEGHTDGGGGGVKESRSMPTNAFPEDVHERLKSILKRGTQKKSKNGNNSLRWLRDAEPTVEQFRGRTLPYIATSSADLEIVEELKRCLQQVKLQQDQSKQGGSRELARFFSSWALDSEAVLPGLNLQEMMIQPTVFPLLVEQPLPSPQIQSVAAPLPLPDLNRNSPHPPQVKKEGVLTTTGPSKSQSQSLQMAKSQLNLGLPALATTSFIIAGAPSGIKRNKSNYHLINKKSIPKVGAPRATAPPPPVPPQSPKKKGYKPQGQRKPIYIAPSMRIPSFTIGPAPKPKGNLSRTNSKPQKNSVSKGKLARAPRKDLAPSIPISRRSSHRLFVKAQPGKTKIVKSPTLRTFPIVNVKPRVNTTTSAIVQSASKSNTKLIDNRREMILTEKRTIKKVVFVPTSPAGRTYRSNLKKLSLINKKIEGQKGKGGKGRSPTPPPRMITTDKKFQRTGSTTTLFRRGFGGEMRNSTLRIEPEAVEPVFVGGRSPKKGGGGVVTSGSGRSKAASSIGCLLQLSEADREKLARRVSFSDPIAIVRTVSPADLNENSNGDNHGQNVSLVIGPGKSSPRRETKSQFHIQH</sequence>
<feature type="region of interest" description="Disordered" evidence="1">
    <location>
        <begin position="644"/>
        <end position="764"/>
    </location>
</feature>
<feature type="region of interest" description="Disordered" evidence="1">
    <location>
        <begin position="944"/>
        <end position="1033"/>
    </location>
</feature>
<feature type="region of interest" description="Disordered" evidence="1">
    <location>
        <begin position="1157"/>
        <end position="1248"/>
    </location>
</feature>
<protein>
    <submittedName>
        <fullName evidence="2">Uncharacterized protein</fullName>
    </submittedName>
</protein>
<feature type="region of interest" description="Disordered" evidence="1">
    <location>
        <begin position="1704"/>
        <end position="1723"/>
    </location>
</feature>
<feature type="region of interest" description="Disordered" evidence="1">
    <location>
        <begin position="1375"/>
        <end position="1412"/>
    </location>
</feature>
<feature type="compositionally biased region" description="Low complexity" evidence="1">
    <location>
        <begin position="857"/>
        <end position="867"/>
    </location>
</feature>
<feature type="compositionally biased region" description="Polar residues" evidence="1">
    <location>
        <begin position="1212"/>
        <end position="1221"/>
    </location>
</feature>
<feature type="region of interest" description="Disordered" evidence="1">
    <location>
        <begin position="1457"/>
        <end position="1545"/>
    </location>
</feature>
<comment type="caution">
    <text evidence="2">The sequence shown here is derived from an EMBL/GenBank/DDBJ whole genome shotgun (WGS) entry which is preliminary data.</text>
</comment>
<feature type="compositionally biased region" description="Basic and acidic residues" evidence="1">
    <location>
        <begin position="1117"/>
        <end position="1140"/>
    </location>
</feature>
<keyword evidence="3" id="KW-1185">Reference proteome</keyword>
<feature type="compositionally biased region" description="Polar residues" evidence="1">
    <location>
        <begin position="1167"/>
        <end position="1191"/>
    </location>
</feature>
<evidence type="ECO:0000313" key="2">
    <source>
        <dbReference type="EMBL" id="CAL8136704.1"/>
    </source>
</evidence>
<accession>A0ABP1RVR2</accession>
<feature type="compositionally biased region" description="Polar residues" evidence="1">
    <location>
        <begin position="1767"/>
        <end position="1780"/>
    </location>
</feature>
<feature type="compositionally biased region" description="Acidic residues" evidence="1">
    <location>
        <begin position="869"/>
        <end position="884"/>
    </location>
</feature>
<evidence type="ECO:0000313" key="3">
    <source>
        <dbReference type="Proteomes" id="UP001642540"/>
    </source>
</evidence>
<feature type="compositionally biased region" description="Polar residues" evidence="1">
    <location>
        <begin position="1401"/>
        <end position="1412"/>
    </location>
</feature>
<feature type="region of interest" description="Disordered" evidence="1">
    <location>
        <begin position="849"/>
        <end position="928"/>
    </location>
</feature>
<feature type="region of interest" description="Disordered" evidence="1">
    <location>
        <begin position="803"/>
        <end position="829"/>
    </location>
</feature>
<feature type="compositionally biased region" description="Polar residues" evidence="1">
    <location>
        <begin position="1060"/>
        <end position="1070"/>
    </location>
</feature>
<feature type="region of interest" description="Disordered" evidence="1">
    <location>
        <begin position="1107"/>
        <end position="1140"/>
    </location>
</feature>
<dbReference type="Proteomes" id="UP001642540">
    <property type="component" value="Unassembled WGS sequence"/>
</dbReference>
<feature type="compositionally biased region" description="Basic and acidic residues" evidence="1">
    <location>
        <begin position="968"/>
        <end position="986"/>
    </location>
</feature>
<feature type="compositionally biased region" description="Acidic residues" evidence="1">
    <location>
        <begin position="818"/>
        <end position="829"/>
    </location>
</feature>
<feature type="compositionally biased region" description="Polar residues" evidence="1">
    <location>
        <begin position="1514"/>
        <end position="1527"/>
    </location>
</feature>
<feature type="compositionally biased region" description="Pro residues" evidence="1">
    <location>
        <begin position="1466"/>
        <end position="1476"/>
    </location>
</feature>
<proteinExistence type="predicted"/>
<feature type="compositionally biased region" description="Low complexity" evidence="1">
    <location>
        <begin position="992"/>
        <end position="1006"/>
    </location>
</feature>
<reference evidence="2 3" key="1">
    <citation type="submission" date="2024-08" db="EMBL/GenBank/DDBJ databases">
        <authorList>
            <person name="Cucini C."/>
            <person name="Frati F."/>
        </authorList>
    </citation>
    <scope>NUCLEOTIDE SEQUENCE [LARGE SCALE GENOMIC DNA]</scope>
</reference>
<evidence type="ECO:0000256" key="1">
    <source>
        <dbReference type="SAM" id="MobiDB-lite"/>
    </source>
</evidence>
<name>A0ABP1RVR2_9HEXA</name>
<feature type="compositionally biased region" description="Polar residues" evidence="1">
    <location>
        <begin position="1015"/>
        <end position="1027"/>
    </location>
</feature>
<feature type="region of interest" description="Disordered" evidence="1">
    <location>
        <begin position="1645"/>
        <end position="1666"/>
    </location>
</feature>
<feature type="region of interest" description="Disordered" evidence="1">
    <location>
        <begin position="1764"/>
        <end position="1802"/>
    </location>
</feature>
<feature type="compositionally biased region" description="Polar residues" evidence="1">
    <location>
        <begin position="803"/>
        <end position="815"/>
    </location>
</feature>
<feature type="compositionally biased region" description="Basic and acidic residues" evidence="1">
    <location>
        <begin position="950"/>
        <end position="961"/>
    </location>
</feature>
<feature type="region of interest" description="Disordered" evidence="1">
    <location>
        <begin position="1049"/>
        <end position="1072"/>
    </location>
</feature>
<organism evidence="2 3">
    <name type="scientific">Orchesella dallaii</name>
    <dbReference type="NCBI Taxonomy" id="48710"/>
    <lineage>
        <taxon>Eukaryota</taxon>
        <taxon>Metazoa</taxon>
        <taxon>Ecdysozoa</taxon>
        <taxon>Arthropoda</taxon>
        <taxon>Hexapoda</taxon>
        <taxon>Collembola</taxon>
        <taxon>Entomobryomorpha</taxon>
        <taxon>Entomobryoidea</taxon>
        <taxon>Orchesellidae</taxon>
        <taxon>Orchesellinae</taxon>
        <taxon>Orchesella</taxon>
    </lineage>
</organism>
<feature type="region of interest" description="Disordered" evidence="1">
    <location>
        <begin position="585"/>
        <end position="605"/>
    </location>
</feature>